<dbReference type="SMART" id="SM00388">
    <property type="entry name" value="HisKA"/>
    <property type="match status" value="1"/>
</dbReference>
<dbReference type="SUPFAM" id="SSF55785">
    <property type="entry name" value="PYP-like sensor domain (PAS domain)"/>
    <property type="match status" value="1"/>
</dbReference>
<protein>
    <recommendedName>
        <fullName evidence="2">histidine kinase</fullName>
        <ecNumber evidence="2">2.7.13.3</ecNumber>
    </recommendedName>
</protein>
<dbReference type="SUPFAM" id="SSF52172">
    <property type="entry name" value="CheY-like"/>
    <property type="match status" value="1"/>
</dbReference>
<dbReference type="InterPro" id="IPR005467">
    <property type="entry name" value="His_kinase_dom"/>
</dbReference>
<dbReference type="Gene3D" id="1.10.287.130">
    <property type="match status" value="1"/>
</dbReference>
<evidence type="ECO:0000256" key="5">
    <source>
        <dbReference type="ARBA" id="ARBA00022777"/>
    </source>
</evidence>
<dbReference type="InterPro" id="IPR004358">
    <property type="entry name" value="Sig_transdc_His_kin-like_C"/>
</dbReference>
<accession>A0ABU8W0U3</accession>
<dbReference type="InterPro" id="IPR011006">
    <property type="entry name" value="CheY-like_superfamily"/>
</dbReference>
<comment type="caution">
    <text evidence="12">The sequence shown here is derived from an EMBL/GenBank/DDBJ whole genome shotgun (WGS) entry which is preliminary data.</text>
</comment>
<dbReference type="Gene3D" id="3.30.450.40">
    <property type="match status" value="1"/>
</dbReference>
<keyword evidence="13" id="KW-1185">Reference proteome</keyword>
<reference evidence="12 13" key="1">
    <citation type="submission" date="2024-03" db="EMBL/GenBank/DDBJ databases">
        <title>Novel species of the genus Variovorax.</title>
        <authorList>
            <person name="Liu Q."/>
            <person name="Xin Y.-H."/>
        </authorList>
    </citation>
    <scope>NUCLEOTIDE SEQUENCE [LARGE SCALE GENOMIC DNA]</scope>
    <source>
        <strain evidence="12 13">KACC 18501</strain>
    </source>
</reference>
<keyword evidence="5" id="KW-0418">Kinase</keyword>
<keyword evidence="3 6" id="KW-0597">Phosphoprotein</keyword>
<evidence type="ECO:0000313" key="13">
    <source>
        <dbReference type="Proteomes" id="UP001363010"/>
    </source>
</evidence>
<feature type="coiled-coil region" evidence="7">
    <location>
        <begin position="310"/>
        <end position="348"/>
    </location>
</feature>
<proteinExistence type="predicted"/>
<dbReference type="SUPFAM" id="SSF55874">
    <property type="entry name" value="ATPase domain of HSP90 chaperone/DNA topoisomerase II/histidine kinase"/>
    <property type="match status" value="1"/>
</dbReference>
<dbReference type="GO" id="GO:0005524">
    <property type="term" value="F:ATP binding"/>
    <property type="evidence" value="ECO:0007669"/>
    <property type="project" value="UniProtKB-KW"/>
</dbReference>
<dbReference type="InterPro" id="IPR029016">
    <property type="entry name" value="GAF-like_dom_sf"/>
</dbReference>
<dbReference type="Gene3D" id="3.30.565.10">
    <property type="entry name" value="Histidine kinase-like ATPase, C-terminal domain"/>
    <property type="match status" value="1"/>
</dbReference>
<dbReference type="EC" id="2.7.13.3" evidence="2"/>
<dbReference type="InterPro" id="IPR003018">
    <property type="entry name" value="GAF"/>
</dbReference>
<name>A0ABU8W0U3_9BURK</name>
<dbReference type="SMART" id="SM00448">
    <property type="entry name" value="REC"/>
    <property type="match status" value="1"/>
</dbReference>
<sequence length="723" mass="78384">MHAIHSGDVDALVVNNAIYTLESAHAATDKLRQDVLEQMEDAVFAFDGQERVMYVNAAAERRYGIASADVLGKPMAVIFTEAFGLQRSLDESLEMDLSAPAAAHCLPDGTHIDVETVVSPLLGPLGQQVGSLAVIRDVTQRRRAEMRQAALARLSETLRDADDPTVVAFEAARVLGETLRVSRAGYGTVDVTGELFTVDRDWTAPGVETLAGTLRLRDYGTFIDNLMRGESVVVNDVRDNPRSCIAEALEARSARSFVNVPIVEQGRLAAILFVNHAVARQWTTEEQALIRELAERTRAVAERARNAHALLLSEQRLREANENLEAAVAERTRELMATEEALRQAQKMEAVGQLTGGIAHDFNNLLGGVSASLQVLQARLRQGKFDQVDRYIGMGQDSLKRAAALTQRLLAFARRQTLDPRPTDLNRLINGLEDLLRRTVGPDIHVEMVGAGGLWTTKIDPSQLENSLLNLCINARDAMLPTGGHLTVETSNKWLDTRAAADYGLPAGQYVSLCVTDTGAGMPAAVIEHIFDPFFTTKPTGQGTGLGLSMVYGFVRQSGGQVRVYSEVGKGTTMCLYLPRYVGAAVEDDAAQGMEAFEHGDGERVLVIEDEQTIRLLLVEVLEEAGYKVLAANDGPAGLRALQTIQRIDLLVTDVGLPGGLNGRQVADAARQARPDLKVLFITGYAQNAAVGNGLLEPGMEVMTKPFEITSLASKVRTMIGGR</sequence>
<comment type="catalytic activity">
    <reaction evidence="1">
        <text>ATP + protein L-histidine = ADP + protein N-phospho-L-histidine.</text>
        <dbReference type="EC" id="2.7.13.3"/>
    </reaction>
</comment>
<dbReference type="NCBIfam" id="TIGR00229">
    <property type="entry name" value="sensory_box"/>
    <property type="match status" value="1"/>
</dbReference>
<dbReference type="PRINTS" id="PR00344">
    <property type="entry name" value="BCTRLSENSOR"/>
</dbReference>
<feature type="domain" description="Response regulatory" evidence="9">
    <location>
        <begin position="604"/>
        <end position="720"/>
    </location>
</feature>
<dbReference type="RefSeq" id="WP_340364704.1">
    <property type="nucleotide sequence ID" value="NZ_JBBKZV010000009.1"/>
</dbReference>
<keyword evidence="7" id="KW-0175">Coiled coil</keyword>
<evidence type="ECO:0000256" key="2">
    <source>
        <dbReference type="ARBA" id="ARBA00012438"/>
    </source>
</evidence>
<dbReference type="InterPro" id="IPR000700">
    <property type="entry name" value="PAS-assoc_C"/>
</dbReference>
<evidence type="ECO:0000259" key="9">
    <source>
        <dbReference type="PROSITE" id="PS50110"/>
    </source>
</evidence>
<dbReference type="SUPFAM" id="SSF47384">
    <property type="entry name" value="Homodimeric domain of signal transducing histidine kinase"/>
    <property type="match status" value="1"/>
</dbReference>
<evidence type="ECO:0000256" key="6">
    <source>
        <dbReference type="PROSITE-ProRule" id="PRU00169"/>
    </source>
</evidence>
<dbReference type="Pfam" id="PF01590">
    <property type="entry name" value="GAF"/>
    <property type="match status" value="1"/>
</dbReference>
<evidence type="ECO:0000256" key="4">
    <source>
        <dbReference type="ARBA" id="ARBA00022679"/>
    </source>
</evidence>
<dbReference type="PROSITE" id="PS50113">
    <property type="entry name" value="PAC"/>
    <property type="match status" value="1"/>
</dbReference>
<dbReference type="Proteomes" id="UP001363010">
    <property type="component" value="Unassembled WGS sequence"/>
</dbReference>
<organism evidence="12 13">
    <name type="scientific">Variovorax humicola</name>
    <dbReference type="NCBI Taxonomy" id="1769758"/>
    <lineage>
        <taxon>Bacteria</taxon>
        <taxon>Pseudomonadati</taxon>
        <taxon>Pseudomonadota</taxon>
        <taxon>Betaproteobacteria</taxon>
        <taxon>Burkholderiales</taxon>
        <taxon>Comamonadaceae</taxon>
        <taxon>Variovorax</taxon>
    </lineage>
</organism>
<dbReference type="CDD" id="cd18161">
    <property type="entry name" value="REC_hyHK_blue-like"/>
    <property type="match status" value="1"/>
</dbReference>
<dbReference type="Pfam" id="PF00512">
    <property type="entry name" value="HisKA"/>
    <property type="match status" value="1"/>
</dbReference>
<evidence type="ECO:0000259" key="11">
    <source>
        <dbReference type="PROSITE" id="PS50113"/>
    </source>
</evidence>
<dbReference type="Pfam" id="PF00072">
    <property type="entry name" value="Response_reg"/>
    <property type="match status" value="1"/>
</dbReference>
<dbReference type="InterPro" id="IPR013656">
    <property type="entry name" value="PAS_4"/>
</dbReference>
<evidence type="ECO:0000259" key="10">
    <source>
        <dbReference type="PROSITE" id="PS50112"/>
    </source>
</evidence>
<dbReference type="InterPro" id="IPR035965">
    <property type="entry name" value="PAS-like_dom_sf"/>
</dbReference>
<dbReference type="EMBL" id="JBBKZV010000009">
    <property type="protein sequence ID" value="MEJ8823674.1"/>
    <property type="molecule type" value="Genomic_DNA"/>
</dbReference>
<dbReference type="CDD" id="cd16919">
    <property type="entry name" value="HATPase_CckA-like"/>
    <property type="match status" value="1"/>
</dbReference>
<evidence type="ECO:0000313" key="12">
    <source>
        <dbReference type="EMBL" id="MEJ8823674.1"/>
    </source>
</evidence>
<evidence type="ECO:0000256" key="1">
    <source>
        <dbReference type="ARBA" id="ARBA00000085"/>
    </source>
</evidence>
<dbReference type="Gene3D" id="3.40.50.2300">
    <property type="match status" value="1"/>
</dbReference>
<dbReference type="InterPro" id="IPR001789">
    <property type="entry name" value="Sig_transdc_resp-reg_receiver"/>
</dbReference>
<dbReference type="InterPro" id="IPR036097">
    <property type="entry name" value="HisK_dim/P_sf"/>
</dbReference>
<evidence type="ECO:0000256" key="7">
    <source>
        <dbReference type="SAM" id="Coils"/>
    </source>
</evidence>
<dbReference type="PANTHER" id="PTHR43065">
    <property type="entry name" value="SENSOR HISTIDINE KINASE"/>
    <property type="match status" value="1"/>
</dbReference>
<dbReference type="InterPro" id="IPR003661">
    <property type="entry name" value="HisK_dim/P_dom"/>
</dbReference>
<feature type="modified residue" description="4-aspartylphosphate" evidence="6">
    <location>
        <position position="654"/>
    </location>
</feature>
<dbReference type="InterPro" id="IPR036890">
    <property type="entry name" value="HATPase_C_sf"/>
</dbReference>
<dbReference type="PROSITE" id="PS50109">
    <property type="entry name" value="HIS_KIN"/>
    <property type="match status" value="1"/>
</dbReference>
<dbReference type="SMART" id="SM00387">
    <property type="entry name" value="HATPase_c"/>
    <property type="match status" value="1"/>
</dbReference>
<keyword evidence="4" id="KW-0808">Transferase</keyword>
<dbReference type="InterPro" id="IPR000014">
    <property type="entry name" value="PAS"/>
</dbReference>
<keyword evidence="12" id="KW-0067">ATP-binding</keyword>
<dbReference type="Pfam" id="PF02518">
    <property type="entry name" value="HATPase_c"/>
    <property type="match status" value="1"/>
</dbReference>
<feature type="domain" description="PAC" evidence="11">
    <location>
        <begin position="91"/>
        <end position="150"/>
    </location>
</feature>
<dbReference type="SMART" id="SM00065">
    <property type="entry name" value="GAF"/>
    <property type="match status" value="1"/>
</dbReference>
<dbReference type="PANTHER" id="PTHR43065:SF42">
    <property type="entry name" value="TWO-COMPONENT SENSOR PPRA"/>
    <property type="match status" value="1"/>
</dbReference>
<dbReference type="PROSITE" id="PS50110">
    <property type="entry name" value="RESPONSE_REGULATORY"/>
    <property type="match status" value="1"/>
</dbReference>
<dbReference type="PROSITE" id="PS50112">
    <property type="entry name" value="PAS"/>
    <property type="match status" value="1"/>
</dbReference>
<dbReference type="InterPro" id="IPR003594">
    <property type="entry name" value="HATPase_dom"/>
</dbReference>
<keyword evidence="12" id="KW-0547">Nucleotide-binding</keyword>
<evidence type="ECO:0000259" key="8">
    <source>
        <dbReference type="PROSITE" id="PS50109"/>
    </source>
</evidence>
<dbReference type="SUPFAM" id="SSF55781">
    <property type="entry name" value="GAF domain-like"/>
    <property type="match status" value="1"/>
</dbReference>
<feature type="domain" description="PAS" evidence="10">
    <location>
        <begin position="28"/>
        <end position="73"/>
    </location>
</feature>
<gene>
    <name evidence="12" type="ORF">WKW80_16800</name>
</gene>
<feature type="domain" description="Histidine kinase" evidence="8">
    <location>
        <begin position="357"/>
        <end position="582"/>
    </location>
</feature>
<dbReference type="CDD" id="cd00130">
    <property type="entry name" value="PAS"/>
    <property type="match status" value="1"/>
</dbReference>
<dbReference type="Pfam" id="PF08448">
    <property type="entry name" value="PAS_4"/>
    <property type="match status" value="1"/>
</dbReference>
<dbReference type="Gene3D" id="3.30.450.20">
    <property type="entry name" value="PAS domain"/>
    <property type="match status" value="1"/>
</dbReference>
<evidence type="ECO:0000256" key="3">
    <source>
        <dbReference type="ARBA" id="ARBA00022553"/>
    </source>
</evidence>